<dbReference type="Proteomes" id="UP000199024">
    <property type="component" value="Unassembled WGS sequence"/>
</dbReference>
<keyword evidence="4" id="KW-1185">Reference proteome</keyword>
<dbReference type="AlphaFoldDB" id="A0A1I6MCQ0"/>
<sequence length="350" mass="39398">MTKEPKGHSRVMEEERFEQRTMESEDASAPRRVSETPKAGGSSGRSAMARYDVQVCALLLVLYVIPFFVARSAIYEKWNLSYYSRPLNYAYETPVKDADVIVFGDSTAMFGIDPSQMQKALGMTVLNLPNTHGSLMINNDLPLERYLARNKPPKLIVFYFAPWDFNYGNVSLEAMHVFEGEELLARQGTGREVLAFLMKKPVEVLLFPLRFYADSLQFLSHRVSHAGQEEMLARTHGTIENVDVTVLASPCQFPPLLLDNIQFPWVKALGEKYRKAGTDVVFFVAPVPACTNISEVMNHDYGSLPAKAPVVLPVGEFVRDIRYIHPHKEDVPMLTENLLAAVRPRLAATK</sequence>
<feature type="compositionally biased region" description="Basic and acidic residues" evidence="1">
    <location>
        <begin position="1"/>
        <end position="35"/>
    </location>
</feature>
<feature type="transmembrane region" description="Helical" evidence="2">
    <location>
        <begin position="55"/>
        <end position="75"/>
    </location>
</feature>
<dbReference type="RefSeq" id="WP_141223894.1">
    <property type="nucleotide sequence ID" value="NZ_FOZL01000001.1"/>
</dbReference>
<accession>A0A1I6MCQ0</accession>
<organism evidence="3 4">
    <name type="scientific">Granulicella pectinivorans</name>
    <dbReference type="NCBI Taxonomy" id="474950"/>
    <lineage>
        <taxon>Bacteria</taxon>
        <taxon>Pseudomonadati</taxon>
        <taxon>Acidobacteriota</taxon>
        <taxon>Terriglobia</taxon>
        <taxon>Terriglobales</taxon>
        <taxon>Acidobacteriaceae</taxon>
        <taxon>Granulicella</taxon>
    </lineage>
</organism>
<reference evidence="3 4" key="1">
    <citation type="submission" date="2016-10" db="EMBL/GenBank/DDBJ databases">
        <authorList>
            <person name="de Groot N.N."/>
        </authorList>
    </citation>
    <scope>NUCLEOTIDE SEQUENCE [LARGE SCALE GENOMIC DNA]</scope>
    <source>
        <strain evidence="3 4">DSM 21001</strain>
    </source>
</reference>
<protein>
    <submittedName>
        <fullName evidence="3">Uncharacterized protein</fullName>
    </submittedName>
</protein>
<proteinExistence type="predicted"/>
<dbReference type="OrthoDB" id="115251at2"/>
<feature type="region of interest" description="Disordered" evidence="1">
    <location>
        <begin position="1"/>
        <end position="45"/>
    </location>
</feature>
<evidence type="ECO:0000313" key="3">
    <source>
        <dbReference type="EMBL" id="SFS13465.1"/>
    </source>
</evidence>
<evidence type="ECO:0000313" key="4">
    <source>
        <dbReference type="Proteomes" id="UP000199024"/>
    </source>
</evidence>
<keyword evidence="2" id="KW-0812">Transmembrane</keyword>
<name>A0A1I6MCQ0_9BACT</name>
<keyword evidence="2" id="KW-0472">Membrane</keyword>
<evidence type="ECO:0000256" key="2">
    <source>
        <dbReference type="SAM" id="Phobius"/>
    </source>
</evidence>
<keyword evidence="2" id="KW-1133">Transmembrane helix</keyword>
<dbReference type="EMBL" id="FOZL01000001">
    <property type="protein sequence ID" value="SFS13465.1"/>
    <property type="molecule type" value="Genomic_DNA"/>
</dbReference>
<gene>
    <name evidence="3" type="ORF">SAMN05421771_2312</name>
</gene>
<evidence type="ECO:0000256" key="1">
    <source>
        <dbReference type="SAM" id="MobiDB-lite"/>
    </source>
</evidence>